<protein>
    <recommendedName>
        <fullName evidence="5">Lipoprotein</fullName>
    </recommendedName>
</protein>
<dbReference type="AlphaFoldDB" id="A0AAX2CBL8"/>
<evidence type="ECO:0008006" key="5">
    <source>
        <dbReference type="Google" id="ProtNLM"/>
    </source>
</evidence>
<sequence length="150" mass="17182">MYKIIIALIAMSTMLTACNRTETTKDNHDVAVKKEESSQQEKKDIEQKKDEKMTGQVKNEEPKGQSENNPKVNESHEKWASLPEYNKIVEQIGGEDYNFQTVTDNEGKRVLHILDKDGRKQYKTIFVKNTNRLKIIKINGDGIIFNGPLS</sequence>
<accession>A0AAX2CBL8</accession>
<evidence type="ECO:0000256" key="1">
    <source>
        <dbReference type="SAM" id="MobiDB-lite"/>
    </source>
</evidence>
<dbReference type="Proteomes" id="UP000242164">
    <property type="component" value="Unassembled WGS sequence"/>
</dbReference>
<feature type="compositionally biased region" description="Basic and acidic residues" evidence="1">
    <location>
        <begin position="27"/>
        <end position="64"/>
    </location>
</feature>
<name>A0AAX2CBL8_9BACI</name>
<feature type="chain" id="PRO_5043556058" description="Lipoprotein" evidence="2">
    <location>
        <begin position="18"/>
        <end position="150"/>
    </location>
</feature>
<reference evidence="3 4" key="1">
    <citation type="submission" date="2016-08" db="EMBL/GenBank/DDBJ databases">
        <authorList>
            <person name="Loux V."/>
            <person name="Rue O."/>
        </authorList>
    </citation>
    <scope>NUCLEOTIDE SEQUENCE [LARGE SCALE GENOMIC DNA]</scope>
    <source>
        <strain evidence="3 4">AFSSA_08CEB44bac</strain>
    </source>
</reference>
<gene>
    <name evidence="3" type="ORF">BCB44BAC_00196</name>
</gene>
<feature type="signal peptide" evidence="2">
    <location>
        <begin position="1"/>
        <end position="17"/>
    </location>
</feature>
<dbReference type="PROSITE" id="PS51257">
    <property type="entry name" value="PROKAR_LIPOPROTEIN"/>
    <property type="match status" value="1"/>
</dbReference>
<evidence type="ECO:0000313" key="4">
    <source>
        <dbReference type="Proteomes" id="UP000242164"/>
    </source>
</evidence>
<keyword evidence="2" id="KW-0732">Signal</keyword>
<dbReference type="EMBL" id="FMIK01000006">
    <property type="protein sequence ID" value="SCL82390.1"/>
    <property type="molecule type" value="Genomic_DNA"/>
</dbReference>
<dbReference type="RefSeq" id="WP_087097546.1">
    <property type="nucleotide sequence ID" value="NZ_CP066179.1"/>
</dbReference>
<evidence type="ECO:0000313" key="3">
    <source>
        <dbReference type="EMBL" id="SCL82390.1"/>
    </source>
</evidence>
<organism evidence="3 4">
    <name type="scientific">Bacillus cytotoxicus</name>
    <dbReference type="NCBI Taxonomy" id="580165"/>
    <lineage>
        <taxon>Bacteria</taxon>
        <taxon>Bacillati</taxon>
        <taxon>Bacillota</taxon>
        <taxon>Bacilli</taxon>
        <taxon>Bacillales</taxon>
        <taxon>Bacillaceae</taxon>
        <taxon>Bacillus</taxon>
        <taxon>Bacillus cereus group</taxon>
    </lineage>
</organism>
<evidence type="ECO:0000256" key="2">
    <source>
        <dbReference type="SAM" id="SignalP"/>
    </source>
</evidence>
<proteinExistence type="predicted"/>
<feature type="region of interest" description="Disordered" evidence="1">
    <location>
        <begin position="27"/>
        <end position="79"/>
    </location>
</feature>
<comment type="caution">
    <text evidence="3">The sequence shown here is derived from an EMBL/GenBank/DDBJ whole genome shotgun (WGS) entry which is preliminary data.</text>
</comment>